<reference evidence="2" key="2">
    <citation type="submission" date="2020-02" db="EMBL/GenBank/DDBJ databases">
        <authorList>
            <consortium name="NCBI Pathogen Detection Project"/>
        </authorList>
    </citation>
    <scope>NUCLEOTIDE SEQUENCE</scope>
    <source>
        <strain evidence="2">MA.SARB5_JW</strain>
    </source>
</reference>
<feature type="compositionally biased region" description="Basic and acidic residues" evidence="1">
    <location>
        <begin position="48"/>
        <end position="57"/>
    </location>
</feature>
<dbReference type="EMBL" id="DAAYNR010000008">
    <property type="protein sequence ID" value="HAG4980924.1"/>
    <property type="molecule type" value="Genomic_DNA"/>
</dbReference>
<accession>A0A764KED2</accession>
<gene>
    <name evidence="2" type="ORF">G8456_002730</name>
</gene>
<protein>
    <submittedName>
        <fullName evidence="2">Uncharacterized protein</fullName>
    </submittedName>
</protein>
<proteinExistence type="predicted"/>
<organism evidence="2">
    <name type="scientific">Salmonella enterica</name>
    <name type="common">Salmonella choleraesuis</name>
    <dbReference type="NCBI Taxonomy" id="28901"/>
    <lineage>
        <taxon>Bacteria</taxon>
        <taxon>Pseudomonadati</taxon>
        <taxon>Pseudomonadota</taxon>
        <taxon>Gammaproteobacteria</taxon>
        <taxon>Enterobacterales</taxon>
        <taxon>Enterobacteriaceae</taxon>
        <taxon>Salmonella</taxon>
    </lineage>
</organism>
<name>A0A764KED2_SALER</name>
<sequence>MRQQRPAGRATQWRVILYHRPNSETLFNEQGFLYLKPDDDENLWGQEVRPERSEKTPEGYWQSLSTRSKSSAPARRKSAASG</sequence>
<feature type="region of interest" description="Disordered" evidence="1">
    <location>
        <begin position="46"/>
        <end position="82"/>
    </location>
</feature>
<dbReference type="AlphaFoldDB" id="A0A764KED2"/>
<comment type="caution">
    <text evidence="2">The sequence shown here is derived from an EMBL/GenBank/DDBJ whole genome shotgun (WGS) entry which is preliminary data.</text>
</comment>
<evidence type="ECO:0000313" key="2">
    <source>
        <dbReference type="EMBL" id="HAG4980924.1"/>
    </source>
</evidence>
<evidence type="ECO:0000256" key="1">
    <source>
        <dbReference type="SAM" id="MobiDB-lite"/>
    </source>
</evidence>
<reference evidence="2" key="1">
    <citation type="journal article" date="2018" name="Genome Biol.">
        <title>SKESA: strategic k-mer extension for scrupulous assemblies.</title>
        <authorList>
            <person name="Souvorov A."/>
            <person name="Agarwala R."/>
            <person name="Lipman D.J."/>
        </authorList>
    </citation>
    <scope>NUCLEOTIDE SEQUENCE</scope>
    <source>
        <strain evidence="2">MA.SARB5_JW</strain>
    </source>
</reference>